<dbReference type="PANTHER" id="PTHR10279:SF10">
    <property type="entry name" value="ORNITHINE DECARBOXYLASE ANTIZYME"/>
    <property type="match status" value="1"/>
</dbReference>
<evidence type="ECO:0000313" key="5">
    <source>
        <dbReference type="EMBL" id="KAI1722321.1"/>
    </source>
</evidence>
<dbReference type="PROSITE" id="PS01337">
    <property type="entry name" value="ODC_AZ"/>
    <property type="match status" value="1"/>
</dbReference>
<dbReference type="GO" id="GO:0075523">
    <property type="term" value="P:viral translational frameshifting"/>
    <property type="evidence" value="ECO:0007669"/>
    <property type="project" value="UniProtKB-KW"/>
</dbReference>
<reference evidence="5" key="1">
    <citation type="submission" date="2022-01" db="EMBL/GenBank/DDBJ databases">
        <title>Genome Sequence Resource for Two Populations of Ditylenchus destructor, the Migratory Endoparasitic Phytonematode.</title>
        <authorList>
            <person name="Zhang H."/>
            <person name="Lin R."/>
            <person name="Xie B."/>
        </authorList>
    </citation>
    <scope>NUCLEOTIDE SEQUENCE</scope>
    <source>
        <strain evidence="5">BazhouSP</strain>
    </source>
</reference>
<protein>
    <recommendedName>
        <fullName evidence="3">Ornithine decarboxylase antizyme</fullName>
    </recommendedName>
</protein>
<name>A0AAD4NF92_9BILA</name>
<comment type="subunit">
    <text evidence="2">Interacts with ODC1 and thereby sterically blocks ODC homodimerization.</text>
</comment>
<dbReference type="PANTHER" id="PTHR10279">
    <property type="entry name" value="ORNITHINE DECARBOXYLASE ANTIZYME"/>
    <property type="match status" value="1"/>
</dbReference>
<organism evidence="5 6">
    <name type="scientific">Ditylenchus destructor</name>
    <dbReference type="NCBI Taxonomy" id="166010"/>
    <lineage>
        <taxon>Eukaryota</taxon>
        <taxon>Metazoa</taxon>
        <taxon>Ecdysozoa</taxon>
        <taxon>Nematoda</taxon>
        <taxon>Chromadorea</taxon>
        <taxon>Rhabditida</taxon>
        <taxon>Tylenchina</taxon>
        <taxon>Tylenchomorpha</taxon>
        <taxon>Sphaerularioidea</taxon>
        <taxon>Anguinidae</taxon>
        <taxon>Anguininae</taxon>
        <taxon>Ditylenchus</taxon>
    </lineage>
</organism>
<dbReference type="GO" id="GO:0008073">
    <property type="term" value="F:ornithine decarboxylase inhibitor activity"/>
    <property type="evidence" value="ECO:0007669"/>
    <property type="project" value="InterPro"/>
</dbReference>
<dbReference type="InterPro" id="IPR038581">
    <property type="entry name" value="ODC_AZ_sf"/>
</dbReference>
<dbReference type="InterPro" id="IPR002993">
    <property type="entry name" value="ODC_AZ"/>
</dbReference>
<dbReference type="EMBL" id="JAKKPZ010000004">
    <property type="protein sequence ID" value="KAI1722321.1"/>
    <property type="molecule type" value="Genomic_DNA"/>
</dbReference>
<comment type="similarity">
    <text evidence="1">Belongs to the ODC antizyme family.</text>
</comment>
<dbReference type="Proteomes" id="UP001201812">
    <property type="component" value="Unassembled WGS sequence"/>
</dbReference>
<keyword evidence="6" id="KW-1185">Reference proteome</keyword>
<dbReference type="GO" id="GO:0045732">
    <property type="term" value="P:positive regulation of protein catabolic process"/>
    <property type="evidence" value="ECO:0007669"/>
    <property type="project" value="TreeGrafter"/>
</dbReference>
<accession>A0AAD4NF92</accession>
<keyword evidence="4" id="KW-0688">Ribosomal frameshifting</keyword>
<evidence type="ECO:0000256" key="3">
    <source>
        <dbReference type="ARBA" id="ARBA00017712"/>
    </source>
</evidence>
<evidence type="ECO:0000256" key="2">
    <source>
        <dbReference type="ARBA" id="ARBA00011836"/>
    </source>
</evidence>
<dbReference type="SUPFAM" id="SSF55729">
    <property type="entry name" value="Acyl-CoA N-acyltransferases (Nat)"/>
    <property type="match status" value="1"/>
</dbReference>
<proteinExistence type="inferred from homology"/>
<dbReference type="AlphaFoldDB" id="A0AAD4NF92"/>
<gene>
    <name evidence="5" type="ORF">DdX_04633</name>
</gene>
<dbReference type="Pfam" id="PF02100">
    <property type="entry name" value="ODC_AZ"/>
    <property type="match status" value="1"/>
</dbReference>
<sequence length="167" mass="18548">MHFHPRPVRMIRFSSQSLVSSPAILTLINTRVVRPRVIEGHPASCAAPDVPTSEHVDSDALAGLVKNVSEGWCWHMADKQTLALFVPSSQLSASTPTLSRDHFVELLEFCEEKLKVKRVVACFNKSDIDPRQGVPRALKCIGFTLLPPDHFPASIDKNSIFAMVYDI</sequence>
<dbReference type="GO" id="GO:0005737">
    <property type="term" value="C:cytoplasm"/>
    <property type="evidence" value="ECO:0007669"/>
    <property type="project" value="TreeGrafter"/>
</dbReference>
<dbReference type="Gene3D" id="3.40.630.60">
    <property type="match status" value="1"/>
</dbReference>
<dbReference type="InterPro" id="IPR016181">
    <property type="entry name" value="Acyl_CoA_acyltransferase"/>
</dbReference>
<comment type="caution">
    <text evidence="5">The sequence shown here is derived from an EMBL/GenBank/DDBJ whole genome shotgun (WGS) entry which is preliminary data.</text>
</comment>
<dbReference type="GO" id="GO:0005634">
    <property type="term" value="C:nucleus"/>
    <property type="evidence" value="ECO:0007669"/>
    <property type="project" value="TreeGrafter"/>
</dbReference>
<evidence type="ECO:0000313" key="6">
    <source>
        <dbReference type="Proteomes" id="UP001201812"/>
    </source>
</evidence>
<evidence type="ECO:0000256" key="1">
    <source>
        <dbReference type="ARBA" id="ARBA00008796"/>
    </source>
</evidence>
<evidence type="ECO:0000256" key="4">
    <source>
        <dbReference type="ARBA" id="ARBA00022758"/>
    </source>
</evidence>